<dbReference type="AlphaFoldDB" id="L7EZT0"/>
<gene>
    <name evidence="2" type="ORF">STRTUCAR8_08332</name>
</gene>
<evidence type="ECO:0000313" key="3">
    <source>
        <dbReference type="Proteomes" id="UP000010931"/>
    </source>
</evidence>
<dbReference type="EMBL" id="AEJB01000419">
    <property type="protein sequence ID" value="ELP64943.1"/>
    <property type="molecule type" value="Genomic_DNA"/>
</dbReference>
<protein>
    <submittedName>
        <fullName evidence="2">Uncharacterized protein</fullName>
    </submittedName>
</protein>
<evidence type="ECO:0000256" key="1">
    <source>
        <dbReference type="SAM" id="MobiDB-lite"/>
    </source>
</evidence>
<name>L7EZT0_STRT8</name>
<feature type="region of interest" description="Disordered" evidence="1">
    <location>
        <begin position="155"/>
        <end position="191"/>
    </location>
</feature>
<feature type="region of interest" description="Disordered" evidence="1">
    <location>
        <begin position="82"/>
        <end position="101"/>
    </location>
</feature>
<proteinExistence type="predicted"/>
<feature type="region of interest" description="Disordered" evidence="1">
    <location>
        <begin position="217"/>
        <end position="239"/>
    </location>
</feature>
<reference evidence="2 3" key="1">
    <citation type="journal article" date="2011" name="Plasmid">
        <title>Streptomyces turgidiscabies Car8 contains a modular pathogenicity island that shares virulence genes with other actinobacterial plant pathogens.</title>
        <authorList>
            <person name="Huguet-Tapia J.C."/>
            <person name="Badger J.H."/>
            <person name="Loria R."/>
            <person name="Pettis G.S."/>
        </authorList>
    </citation>
    <scope>NUCLEOTIDE SEQUENCE [LARGE SCALE GENOMIC DNA]</scope>
    <source>
        <strain evidence="2 3">Car8</strain>
    </source>
</reference>
<accession>L7EZT0</accession>
<sequence>PSLRERHHRRVPGAGRRQARDLGQQVAPGGQVGRGVRDTAQALARRPGGADLDLGRGRPLRHPAEVVRTRARDRAAGLAVRQSARLERPGQPGPAHVGQQRVGGHLGLQLGAHQRHQPEGALPGVVPGRVVQQNEPAVGQILLAVDDRRLQGVRERREALGRPRRLDLDLRPQPRGPQRVDGGPEGQRSRLPIPVPLLRVVHFASAVRQSSLCRSHAGKIKGNGASVRGQTPVERTTVR</sequence>
<comment type="caution">
    <text evidence="2">The sequence shown here is derived from an EMBL/GenBank/DDBJ whole genome shotgun (WGS) entry which is preliminary data.</text>
</comment>
<feature type="non-terminal residue" evidence="2">
    <location>
        <position position="1"/>
    </location>
</feature>
<evidence type="ECO:0000313" key="2">
    <source>
        <dbReference type="EMBL" id="ELP64943.1"/>
    </source>
</evidence>
<organism evidence="2 3">
    <name type="scientific">Streptomyces turgidiscabies (strain Car8)</name>
    <dbReference type="NCBI Taxonomy" id="698760"/>
    <lineage>
        <taxon>Bacteria</taxon>
        <taxon>Bacillati</taxon>
        <taxon>Actinomycetota</taxon>
        <taxon>Actinomycetes</taxon>
        <taxon>Kitasatosporales</taxon>
        <taxon>Streptomycetaceae</taxon>
        <taxon>Streptomyces</taxon>
    </lineage>
</organism>
<feature type="region of interest" description="Disordered" evidence="1">
    <location>
        <begin position="1"/>
        <end position="36"/>
    </location>
</feature>
<keyword evidence="3" id="KW-1185">Reference proteome</keyword>
<feature type="compositionally biased region" description="Basic residues" evidence="1">
    <location>
        <begin position="1"/>
        <end position="11"/>
    </location>
</feature>
<feature type="compositionally biased region" description="Basic and acidic residues" evidence="1">
    <location>
        <begin position="155"/>
        <end position="172"/>
    </location>
</feature>
<dbReference type="Proteomes" id="UP000010931">
    <property type="component" value="Unassembled WGS sequence"/>
</dbReference>